<dbReference type="OrthoDB" id="19141at2759"/>
<keyword evidence="2 3" id="KW-0694">RNA-binding</keyword>
<name>A0A0C9XEM9_9AGAR</name>
<dbReference type="CDD" id="cd02799">
    <property type="entry name" value="tRNA_bind_EMAP-II_like"/>
    <property type="match status" value="1"/>
</dbReference>
<feature type="domain" description="TRNA-binding" evidence="5">
    <location>
        <begin position="215"/>
        <end position="321"/>
    </location>
</feature>
<dbReference type="InterPro" id="IPR002547">
    <property type="entry name" value="tRNA-bd_dom"/>
</dbReference>
<dbReference type="InterPro" id="IPR051270">
    <property type="entry name" value="Tyrosine-tRNA_ligase_regulator"/>
</dbReference>
<keyword evidence="1 3" id="KW-0820">tRNA-binding</keyword>
<proteinExistence type="predicted"/>
<dbReference type="GO" id="GO:0017102">
    <property type="term" value="C:methionyl glutamyl tRNA synthetase complex"/>
    <property type="evidence" value="ECO:0007669"/>
    <property type="project" value="TreeGrafter"/>
</dbReference>
<accession>A0A0C9XEM9</accession>
<sequence length="389" mass="42010">MSFKTSVAKLNAPVGDLVLAVTRNGQELIGESESDQGEVLGWIERSSQEDLTKESNLKNLDTLLIPKTYIATNYLTAADVALYGSLHPVVSKLPILQHFTHPSVTRYFDHIQSYPSVRASADILGAFEFISFDLENTPKVERKAEPPKKKGKSATATPVSGIATSTANAKVETASVAEKDQKKEKKEKKKGGGDEGNKKAGGSKATLPADEGEPVPSMIDLRVGHIVDVIKHPDADGLYVEQIDLGEETGPRTVVSGLVNYIPIDQMRDKYLVAVCNLKPANMRGVKSFAMVLCATSKGGKDGGIELIQPPANSKPGDRVYFEGEDYENTTPLAQLNPKKKIFEAIQPGFITLDSREAAWVNPLTKSVHRIRTKDGVCIAPTLVGASLS</sequence>
<dbReference type="InterPro" id="IPR053836">
    <property type="entry name" value="Arc1-like_N"/>
</dbReference>
<dbReference type="Proteomes" id="UP000054477">
    <property type="component" value="Unassembled WGS sequence"/>
</dbReference>
<dbReference type="Pfam" id="PF01588">
    <property type="entry name" value="tRNA_bind"/>
    <property type="match status" value="1"/>
</dbReference>
<reference evidence="7" key="2">
    <citation type="submission" date="2015-01" db="EMBL/GenBank/DDBJ databases">
        <title>Evolutionary Origins and Diversification of the Mycorrhizal Mutualists.</title>
        <authorList>
            <consortium name="DOE Joint Genome Institute"/>
            <consortium name="Mycorrhizal Genomics Consortium"/>
            <person name="Kohler A."/>
            <person name="Kuo A."/>
            <person name="Nagy L.G."/>
            <person name="Floudas D."/>
            <person name="Copeland A."/>
            <person name="Barry K.W."/>
            <person name="Cichocki N."/>
            <person name="Veneault-Fourrey C."/>
            <person name="LaButti K."/>
            <person name="Lindquist E.A."/>
            <person name="Lipzen A."/>
            <person name="Lundell T."/>
            <person name="Morin E."/>
            <person name="Murat C."/>
            <person name="Riley R."/>
            <person name="Ohm R."/>
            <person name="Sun H."/>
            <person name="Tunlid A."/>
            <person name="Henrissat B."/>
            <person name="Grigoriev I.V."/>
            <person name="Hibbett D.S."/>
            <person name="Martin F."/>
        </authorList>
    </citation>
    <scope>NUCLEOTIDE SEQUENCE [LARGE SCALE GENOMIC DNA]</scope>
    <source>
        <strain evidence="7">LaAM-08-1</strain>
    </source>
</reference>
<reference evidence="6 7" key="1">
    <citation type="submission" date="2014-04" db="EMBL/GenBank/DDBJ databases">
        <authorList>
            <consortium name="DOE Joint Genome Institute"/>
            <person name="Kuo A."/>
            <person name="Kohler A."/>
            <person name="Nagy L.G."/>
            <person name="Floudas D."/>
            <person name="Copeland A."/>
            <person name="Barry K.W."/>
            <person name="Cichocki N."/>
            <person name="Veneault-Fourrey C."/>
            <person name="LaButti K."/>
            <person name="Lindquist E.A."/>
            <person name="Lipzen A."/>
            <person name="Lundell T."/>
            <person name="Morin E."/>
            <person name="Murat C."/>
            <person name="Sun H."/>
            <person name="Tunlid A."/>
            <person name="Henrissat B."/>
            <person name="Grigoriev I.V."/>
            <person name="Hibbett D.S."/>
            <person name="Martin F."/>
            <person name="Nordberg H.P."/>
            <person name="Cantor M.N."/>
            <person name="Hua S.X."/>
        </authorList>
    </citation>
    <scope>NUCLEOTIDE SEQUENCE [LARGE SCALE GENOMIC DNA]</scope>
    <source>
        <strain evidence="6 7">LaAM-08-1</strain>
    </source>
</reference>
<organism evidence="6 7">
    <name type="scientific">Laccaria amethystina LaAM-08-1</name>
    <dbReference type="NCBI Taxonomy" id="1095629"/>
    <lineage>
        <taxon>Eukaryota</taxon>
        <taxon>Fungi</taxon>
        <taxon>Dikarya</taxon>
        <taxon>Basidiomycota</taxon>
        <taxon>Agaricomycotina</taxon>
        <taxon>Agaricomycetes</taxon>
        <taxon>Agaricomycetidae</taxon>
        <taxon>Agaricales</taxon>
        <taxon>Agaricineae</taxon>
        <taxon>Hydnangiaceae</taxon>
        <taxon>Laccaria</taxon>
    </lineage>
</organism>
<evidence type="ECO:0000256" key="1">
    <source>
        <dbReference type="ARBA" id="ARBA00022555"/>
    </source>
</evidence>
<dbReference type="PROSITE" id="PS50886">
    <property type="entry name" value="TRBD"/>
    <property type="match status" value="1"/>
</dbReference>
<dbReference type="Pfam" id="PF21972">
    <property type="entry name" value="Arc1p_N_like"/>
    <property type="match status" value="1"/>
</dbReference>
<evidence type="ECO:0000313" key="7">
    <source>
        <dbReference type="Proteomes" id="UP000054477"/>
    </source>
</evidence>
<dbReference type="SUPFAM" id="SSF50249">
    <property type="entry name" value="Nucleic acid-binding proteins"/>
    <property type="match status" value="1"/>
</dbReference>
<dbReference type="CDD" id="cd10289">
    <property type="entry name" value="GST_C_AaRS_like"/>
    <property type="match status" value="1"/>
</dbReference>
<keyword evidence="7" id="KW-1185">Reference proteome</keyword>
<dbReference type="GO" id="GO:0000049">
    <property type="term" value="F:tRNA binding"/>
    <property type="evidence" value="ECO:0007669"/>
    <property type="project" value="UniProtKB-UniRule"/>
</dbReference>
<evidence type="ECO:0000259" key="5">
    <source>
        <dbReference type="PROSITE" id="PS50886"/>
    </source>
</evidence>
<dbReference type="SUPFAM" id="SSF47616">
    <property type="entry name" value="GST C-terminal domain-like"/>
    <property type="match status" value="1"/>
</dbReference>
<dbReference type="InterPro" id="IPR036282">
    <property type="entry name" value="Glutathione-S-Trfase_C_sf"/>
</dbReference>
<dbReference type="HOGENOM" id="CLU_009710_6_6_1"/>
<feature type="compositionally biased region" description="Basic and acidic residues" evidence="4">
    <location>
        <begin position="177"/>
        <end position="198"/>
    </location>
</feature>
<evidence type="ECO:0000256" key="2">
    <source>
        <dbReference type="ARBA" id="ARBA00022884"/>
    </source>
</evidence>
<feature type="compositionally biased region" description="Polar residues" evidence="4">
    <location>
        <begin position="154"/>
        <end position="168"/>
    </location>
</feature>
<feature type="region of interest" description="Disordered" evidence="4">
    <location>
        <begin position="140"/>
        <end position="214"/>
    </location>
</feature>
<dbReference type="PANTHER" id="PTHR11586">
    <property type="entry name" value="TRNA-AMINOACYLATION COFACTOR ARC1 FAMILY MEMBER"/>
    <property type="match status" value="1"/>
</dbReference>
<dbReference type="Gene3D" id="1.20.1050.10">
    <property type="match status" value="1"/>
</dbReference>
<evidence type="ECO:0000256" key="3">
    <source>
        <dbReference type="PROSITE-ProRule" id="PRU00209"/>
    </source>
</evidence>
<dbReference type="STRING" id="1095629.A0A0C9XEM9"/>
<dbReference type="PANTHER" id="PTHR11586:SF33">
    <property type="entry name" value="AMINOACYL TRNA SYNTHASE COMPLEX-INTERACTING MULTIFUNCTIONAL PROTEIN 1"/>
    <property type="match status" value="1"/>
</dbReference>
<dbReference type="EMBL" id="KN838581">
    <property type="protein sequence ID" value="KIK03356.1"/>
    <property type="molecule type" value="Genomic_DNA"/>
</dbReference>
<protein>
    <submittedName>
        <fullName evidence="6">Unplaced genomic scaffold K443scaffold_46, whole genome shotgun sequence</fullName>
    </submittedName>
</protein>
<dbReference type="InterPro" id="IPR012340">
    <property type="entry name" value="NA-bd_OB-fold"/>
</dbReference>
<evidence type="ECO:0000256" key="4">
    <source>
        <dbReference type="SAM" id="MobiDB-lite"/>
    </source>
</evidence>
<gene>
    <name evidence="6" type="ORF">K443DRAFT_676841</name>
</gene>
<evidence type="ECO:0000313" key="6">
    <source>
        <dbReference type="EMBL" id="KIK03356.1"/>
    </source>
</evidence>
<dbReference type="AlphaFoldDB" id="A0A0C9XEM9"/>
<dbReference type="Gene3D" id="2.40.50.140">
    <property type="entry name" value="Nucleic acid-binding proteins"/>
    <property type="match status" value="1"/>
</dbReference>